<comment type="subcellular location">
    <subcellularLocation>
        <location evidence="5">Cell membrane</location>
        <topology evidence="5">Multi-pass membrane protein</topology>
    </subcellularLocation>
    <subcellularLocation>
        <location evidence="1">Membrane</location>
        <topology evidence="1">Multi-pass membrane protein</topology>
    </subcellularLocation>
</comment>
<dbReference type="EMBL" id="LK932350">
    <property type="protein sequence ID" value="CDS83650.1"/>
    <property type="molecule type" value="Genomic_DNA"/>
</dbReference>
<dbReference type="AlphaFoldDB" id="A0A069ASQ0"/>
<keyword evidence="4 5" id="KW-0472">Membrane</keyword>
<sequence length="246" mass="27965">MRCFLTLFKLGIKRRSKDFFILFYNIVFPVIIIVLLGYLTSKSYGKEFTSYNYYTIVTIPFCVLMGIISVSYVAQDEKISNTSYRYMISPVSIVDLVISKLFSCTTVFSIYNLITLVVLRGIFHMSFGGKFLVVIFFLMCESIAVVSMGLFLGLVCKNLDMLRNIINIPIVIFGFLGGVFFPVSSLNPVISLIINISPLTWINRGIVACIYDNNLQLLFNISCIFVAVSIFMTILTIKFFKKEVFI</sequence>
<evidence type="ECO:0000313" key="7">
    <source>
        <dbReference type="EMBL" id="CDS83549.1"/>
    </source>
</evidence>
<dbReference type="GO" id="GO:0005886">
    <property type="term" value="C:plasma membrane"/>
    <property type="evidence" value="ECO:0007669"/>
    <property type="project" value="UniProtKB-SubCell"/>
</dbReference>
<dbReference type="PROSITE" id="PS51012">
    <property type="entry name" value="ABC_TM2"/>
    <property type="match status" value="1"/>
</dbReference>
<dbReference type="RefSeq" id="WP_021366150.1">
    <property type="nucleotide sequence ID" value="NZ_BBYB01000040.1"/>
</dbReference>
<feature type="transmembrane region" description="Helical" evidence="5">
    <location>
        <begin position="168"/>
        <end position="197"/>
    </location>
</feature>
<evidence type="ECO:0000313" key="9">
    <source>
        <dbReference type="EMBL" id="CDT53533.1"/>
    </source>
</evidence>
<gene>
    <name evidence="9" type="ORF">BN1095_550038</name>
    <name evidence="7" type="ORF">BN1096_180088</name>
    <name evidence="8" type="ORF">BN1097_160091</name>
</gene>
<dbReference type="InterPro" id="IPR013525">
    <property type="entry name" value="ABC2_TM"/>
</dbReference>
<evidence type="ECO:0000259" key="6">
    <source>
        <dbReference type="PROSITE" id="PS51012"/>
    </source>
</evidence>
<feature type="transmembrane region" description="Helical" evidence="5">
    <location>
        <begin position="131"/>
        <end position="156"/>
    </location>
</feature>
<evidence type="ECO:0000313" key="8">
    <source>
        <dbReference type="EMBL" id="CDS83650.1"/>
    </source>
</evidence>
<dbReference type="Pfam" id="PF01061">
    <property type="entry name" value="ABC2_membrane"/>
    <property type="match status" value="1"/>
</dbReference>
<keyword evidence="5" id="KW-1003">Cell membrane</keyword>
<evidence type="ECO:0000256" key="2">
    <source>
        <dbReference type="ARBA" id="ARBA00022692"/>
    </source>
</evidence>
<comment type="similarity">
    <text evidence="5">Belongs to the ABC-2 integral membrane protein family.</text>
</comment>
<dbReference type="InterPro" id="IPR047817">
    <property type="entry name" value="ABC2_TM_bact-type"/>
</dbReference>
<dbReference type="InterPro" id="IPR052902">
    <property type="entry name" value="ABC-2_transporter"/>
</dbReference>
<feature type="transmembrane region" description="Helical" evidence="5">
    <location>
        <begin position="217"/>
        <end position="240"/>
    </location>
</feature>
<dbReference type="EMBL" id="LK933238">
    <property type="protein sequence ID" value="CDT53533.1"/>
    <property type="molecule type" value="Genomic_DNA"/>
</dbReference>
<dbReference type="PANTHER" id="PTHR43027">
    <property type="entry name" value="DOXORUBICIN RESISTANCE ABC TRANSPORTER PERMEASE PROTEIN DRRC-RELATED"/>
    <property type="match status" value="1"/>
</dbReference>
<feature type="domain" description="ABC transmembrane type-2" evidence="6">
    <location>
        <begin position="20"/>
        <end position="243"/>
    </location>
</feature>
<feature type="transmembrane region" description="Helical" evidence="5">
    <location>
        <begin position="51"/>
        <end position="74"/>
    </location>
</feature>
<proteinExistence type="inferred from homology"/>
<keyword evidence="2 5" id="KW-0812">Transmembrane</keyword>
<organism evidence="9">
    <name type="scientific">Clostridioides difficile</name>
    <name type="common">Peptoclostridium difficile</name>
    <dbReference type="NCBI Taxonomy" id="1496"/>
    <lineage>
        <taxon>Bacteria</taxon>
        <taxon>Bacillati</taxon>
        <taxon>Bacillota</taxon>
        <taxon>Clostridia</taxon>
        <taxon>Peptostreptococcales</taxon>
        <taxon>Peptostreptococcaceae</taxon>
        <taxon>Clostridioides</taxon>
    </lineage>
</organism>
<evidence type="ECO:0000256" key="3">
    <source>
        <dbReference type="ARBA" id="ARBA00022989"/>
    </source>
</evidence>
<protein>
    <recommendedName>
        <fullName evidence="5">Transport permease protein</fullName>
    </recommendedName>
</protein>
<accession>A0A069ASQ0</accession>
<feature type="transmembrane region" description="Helical" evidence="5">
    <location>
        <begin position="21"/>
        <end position="39"/>
    </location>
</feature>
<name>A0A069ASQ0_CLODI</name>
<dbReference type="PANTHER" id="PTHR43027:SF1">
    <property type="entry name" value="DOXORUBICIN RESISTANCE ABC TRANSPORTER PERMEASE PROTEIN DRRC-RELATED"/>
    <property type="match status" value="1"/>
</dbReference>
<reference evidence="9" key="1">
    <citation type="submission" date="2014-07" db="EMBL/GenBank/DDBJ databases">
        <authorList>
            <person name="Monot Marc"/>
        </authorList>
    </citation>
    <scope>NUCLEOTIDE SEQUENCE</scope>
    <source>
        <strain evidence="9">7032989</strain>
        <strain evidence="8">7032994</strain>
    </source>
</reference>
<dbReference type="EMBL" id="LK932467">
    <property type="protein sequence ID" value="CDS83549.1"/>
    <property type="molecule type" value="Genomic_DNA"/>
</dbReference>
<evidence type="ECO:0000256" key="5">
    <source>
        <dbReference type="RuleBase" id="RU361157"/>
    </source>
</evidence>
<dbReference type="GO" id="GO:0140359">
    <property type="term" value="F:ABC-type transporter activity"/>
    <property type="evidence" value="ECO:0007669"/>
    <property type="project" value="InterPro"/>
</dbReference>
<keyword evidence="5" id="KW-0813">Transport</keyword>
<evidence type="ECO:0000256" key="4">
    <source>
        <dbReference type="ARBA" id="ARBA00023136"/>
    </source>
</evidence>
<evidence type="ECO:0000256" key="1">
    <source>
        <dbReference type="ARBA" id="ARBA00004141"/>
    </source>
</evidence>
<keyword evidence="3 5" id="KW-1133">Transmembrane helix</keyword>
<feature type="transmembrane region" description="Helical" evidence="5">
    <location>
        <begin position="86"/>
        <end position="111"/>
    </location>
</feature>